<keyword evidence="2" id="KW-1185">Reference proteome</keyword>
<evidence type="ECO:0000313" key="1">
    <source>
        <dbReference type="EnsemblPlants" id="AET6Gv21015400.1"/>
    </source>
</evidence>
<dbReference type="AlphaFoldDB" id="A0A453Q8I7"/>
<evidence type="ECO:0000313" key="2">
    <source>
        <dbReference type="Proteomes" id="UP000015105"/>
    </source>
</evidence>
<proteinExistence type="predicted"/>
<reference evidence="2" key="2">
    <citation type="journal article" date="2017" name="Nat. Plants">
        <title>The Aegilops tauschii genome reveals multiple impacts of transposons.</title>
        <authorList>
            <person name="Zhao G."/>
            <person name="Zou C."/>
            <person name="Li K."/>
            <person name="Wang K."/>
            <person name="Li T."/>
            <person name="Gao L."/>
            <person name="Zhang X."/>
            <person name="Wang H."/>
            <person name="Yang Z."/>
            <person name="Liu X."/>
            <person name="Jiang W."/>
            <person name="Mao L."/>
            <person name="Kong X."/>
            <person name="Jiao Y."/>
            <person name="Jia J."/>
        </authorList>
    </citation>
    <scope>NUCLEOTIDE SEQUENCE [LARGE SCALE GENOMIC DNA]</scope>
    <source>
        <strain evidence="2">cv. AL8/78</strain>
    </source>
</reference>
<dbReference type="Gramene" id="AET6Gv21015400.1">
    <property type="protein sequence ID" value="AET6Gv21015400.1"/>
    <property type="gene ID" value="AET6Gv21015400"/>
</dbReference>
<dbReference type="PANTHER" id="PTHR33116">
    <property type="entry name" value="REVERSE TRANSCRIPTASE ZINC-BINDING DOMAIN-CONTAINING PROTEIN-RELATED-RELATED"/>
    <property type="match status" value="1"/>
</dbReference>
<reference evidence="1" key="3">
    <citation type="journal article" date="2017" name="Nature">
        <title>Genome sequence of the progenitor of the wheat D genome Aegilops tauschii.</title>
        <authorList>
            <person name="Luo M.C."/>
            <person name="Gu Y.Q."/>
            <person name="Puiu D."/>
            <person name="Wang H."/>
            <person name="Twardziok S.O."/>
            <person name="Deal K.R."/>
            <person name="Huo N."/>
            <person name="Zhu T."/>
            <person name="Wang L."/>
            <person name="Wang Y."/>
            <person name="McGuire P.E."/>
            <person name="Liu S."/>
            <person name="Long H."/>
            <person name="Ramasamy R.K."/>
            <person name="Rodriguez J.C."/>
            <person name="Van S.L."/>
            <person name="Yuan L."/>
            <person name="Wang Z."/>
            <person name="Xia Z."/>
            <person name="Xiao L."/>
            <person name="Anderson O.D."/>
            <person name="Ouyang S."/>
            <person name="Liang Y."/>
            <person name="Zimin A.V."/>
            <person name="Pertea G."/>
            <person name="Qi P."/>
            <person name="Bennetzen J.L."/>
            <person name="Dai X."/>
            <person name="Dawson M.W."/>
            <person name="Muller H.G."/>
            <person name="Kugler K."/>
            <person name="Rivarola-Duarte L."/>
            <person name="Spannagl M."/>
            <person name="Mayer K.F.X."/>
            <person name="Lu F.H."/>
            <person name="Bevan M.W."/>
            <person name="Leroy P."/>
            <person name="Li P."/>
            <person name="You F.M."/>
            <person name="Sun Q."/>
            <person name="Liu Z."/>
            <person name="Lyons E."/>
            <person name="Wicker T."/>
            <person name="Salzberg S.L."/>
            <person name="Devos K.M."/>
            <person name="Dvorak J."/>
        </authorList>
    </citation>
    <scope>NUCLEOTIDE SEQUENCE [LARGE SCALE GENOMIC DNA]</scope>
    <source>
        <strain evidence="1">cv. AL8/78</strain>
    </source>
</reference>
<name>A0A453Q8I7_AEGTS</name>
<reference evidence="1" key="4">
    <citation type="submission" date="2019-03" db="UniProtKB">
        <authorList>
            <consortium name="EnsemblPlants"/>
        </authorList>
    </citation>
    <scope>IDENTIFICATION</scope>
</reference>
<dbReference type="PANTHER" id="PTHR33116:SF86">
    <property type="entry name" value="REVERSE TRANSCRIPTASE DOMAIN-CONTAINING PROTEIN"/>
    <property type="match status" value="1"/>
</dbReference>
<sequence>MTCFTSTIFSVCFNGQMLDSFQPTCALRQGDPLLPYPFLFVAETLSLLLNDASASGAIQHFRLNRYAPGISHLLFADDSLLLVVLKITSDGFEDKYLGLPVPEGRMKAGKFQSTKDKALKRVSDWIEKYASSGVKEIQIKSVTPALPVYAMGIFNFPASLCEELSQIIINFWWGDEKNRKKTHWLAWDKMTRPKGEGIMGFRDLRLFNQALLAKQAWRLLVFPDSLCAKVMKAKYYPHGHLLYTIPCQVSFGEFLMA</sequence>
<dbReference type="Proteomes" id="UP000015105">
    <property type="component" value="Chromosome 6D"/>
</dbReference>
<organism evidence="1 2">
    <name type="scientific">Aegilops tauschii subsp. strangulata</name>
    <name type="common">Goatgrass</name>
    <dbReference type="NCBI Taxonomy" id="200361"/>
    <lineage>
        <taxon>Eukaryota</taxon>
        <taxon>Viridiplantae</taxon>
        <taxon>Streptophyta</taxon>
        <taxon>Embryophyta</taxon>
        <taxon>Tracheophyta</taxon>
        <taxon>Spermatophyta</taxon>
        <taxon>Magnoliopsida</taxon>
        <taxon>Liliopsida</taxon>
        <taxon>Poales</taxon>
        <taxon>Poaceae</taxon>
        <taxon>BOP clade</taxon>
        <taxon>Pooideae</taxon>
        <taxon>Triticodae</taxon>
        <taxon>Triticeae</taxon>
        <taxon>Triticinae</taxon>
        <taxon>Aegilops</taxon>
    </lineage>
</organism>
<reference evidence="2" key="1">
    <citation type="journal article" date="2014" name="Science">
        <title>Ancient hybridizations among the ancestral genomes of bread wheat.</title>
        <authorList>
            <consortium name="International Wheat Genome Sequencing Consortium,"/>
            <person name="Marcussen T."/>
            <person name="Sandve S.R."/>
            <person name="Heier L."/>
            <person name="Spannagl M."/>
            <person name="Pfeifer M."/>
            <person name="Jakobsen K.S."/>
            <person name="Wulff B.B."/>
            <person name="Steuernagel B."/>
            <person name="Mayer K.F."/>
            <person name="Olsen O.A."/>
        </authorList>
    </citation>
    <scope>NUCLEOTIDE SEQUENCE [LARGE SCALE GENOMIC DNA]</scope>
    <source>
        <strain evidence="2">cv. AL8/78</strain>
    </source>
</reference>
<reference evidence="1" key="5">
    <citation type="journal article" date="2021" name="G3 (Bethesda)">
        <title>Aegilops tauschii genome assembly Aet v5.0 features greater sequence contiguity and improved annotation.</title>
        <authorList>
            <person name="Wang L."/>
            <person name="Zhu T."/>
            <person name="Rodriguez J.C."/>
            <person name="Deal K.R."/>
            <person name="Dubcovsky J."/>
            <person name="McGuire P.E."/>
            <person name="Lux T."/>
            <person name="Spannagl M."/>
            <person name="Mayer K.F.X."/>
            <person name="Baldrich P."/>
            <person name="Meyers B.C."/>
            <person name="Huo N."/>
            <person name="Gu Y.Q."/>
            <person name="Zhou H."/>
            <person name="Devos K.M."/>
            <person name="Bennetzen J.L."/>
            <person name="Unver T."/>
            <person name="Budak H."/>
            <person name="Gulick P.J."/>
            <person name="Galiba G."/>
            <person name="Kalapos B."/>
            <person name="Nelson D.R."/>
            <person name="Li P."/>
            <person name="You F.M."/>
            <person name="Luo M.C."/>
            <person name="Dvorak J."/>
        </authorList>
    </citation>
    <scope>NUCLEOTIDE SEQUENCE [LARGE SCALE GENOMIC DNA]</scope>
    <source>
        <strain evidence="1">cv. AL8/78</strain>
    </source>
</reference>
<accession>A0A453Q8I7</accession>
<protein>
    <recommendedName>
        <fullName evidence="3">Reverse transcriptase domain-containing protein</fullName>
    </recommendedName>
</protein>
<evidence type="ECO:0008006" key="3">
    <source>
        <dbReference type="Google" id="ProtNLM"/>
    </source>
</evidence>
<dbReference type="EnsemblPlants" id="AET6Gv21015400.1">
    <property type="protein sequence ID" value="AET6Gv21015400.1"/>
    <property type="gene ID" value="AET6Gv21015400"/>
</dbReference>